<keyword evidence="10" id="KW-1185">Reference proteome</keyword>
<feature type="transmembrane region" description="Helical" evidence="7">
    <location>
        <begin position="611"/>
        <end position="629"/>
    </location>
</feature>
<evidence type="ECO:0000256" key="3">
    <source>
        <dbReference type="ARBA" id="ARBA00022692"/>
    </source>
</evidence>
<gene>
    <name evidence="9" type="ordered locus">TTE2712</name>
</gene>
<keyword evidence="5 7" id="KW-0472">Membrane</keyword>
<protein>
    <recommendedName>
        <fullName evidence="8">ABC3 transporter permease C-terminal domain-containing protein</fullName>
    </recommendedName>
</protein>
<sequence>MFILSLGYSGIKKLTETVSIKAREDLQHHWRWQYDILVYPKDSQTYQALGDGWVAPQTPLASYGGISFEDLETIRSIPGVEVAAPISILGYFRYDFVPVSYEDAKKGEIYEVKYQMKAFDGLKKVLLKNYLGYDQYESMEGVKDSREILSNIKTIMKDYIIFQNIFVPPSMEFRSDNELLLVAVDPESEDKLYNLSQAVVEGDDLRFADLKIDKGIGEPVLPILVLKDQGLDVEESMEVSLVSVPSSINLWDMGSNAIDYLKESSKKIVSSYKLNAYSPEWRYKLAHIELKNDKVEVKSYIMGAFGSRDLVRYSPLHFKFLGYEEGGIPLLYVEGHPREKNPFFGNADETQVYRETLEKDEKIVFAVDVIGVYDARKIKPNYASSWKEGDPVDIYTPHHSMIIADGEGNPVKPRPQIPLPMKDSYYTGGPEAITVLTKDVAKLFYKDNPPISAVRVVVKGVEERSPISQKKIEQVAKEIMDKTGHKVEIMLGASPTKVHVKLGGAQKDDIGMVEEGWIKEGVSWAIEEKVSNANKWLFTYLLVVVFFLLYTVITHSLINRSMEFAQLRTIGWSRKRIIYGLSSEVISLTIFSLIPVLFFKASYGSFTWKDIAFIGTLNGAIIATGYFSGSYRSLLLSPRMGLSGEGTSDGRRLISVRGFFTFIFHQMMRRPLRFGLLVLSVLLSTLMVILFVSTQYSLSEFLYLSFLGEVVDLHLLPYQKALLGLGVGLTIAVVVVLLWLNLWERQEEFGLLWAIGWPRGRLTLYTLIEAGTIGSLGGILGSLSALIILKLFSTLWLPPWVVVVAVLLPMALMMAVTAIVMHFIRLASGIKRGGK</sequence>
<feature type="transmembrane region" description="Helical" evidence="7">
    <location>
        <begin position="718"/>
        <end position="743"/>
    </location>
</feature>
<comment type="subcellular location">
    <subcellularLocation>
        <location evidence="1">Cell membrane</location>
        <topology evidence="1">Multi-pass membrane protein</topology>
    </subcellularLocation>
</comment>
<evidence type="ECO:0000256" key="1">
    <source>
        <dbReference type="ARBA" id="ARBA00004651"/>
    </source>
</evidence>
<dbReference type="eggNOG" id="COG0577">
    <property type="taxonomic scope" value="Bacteria"/>
</dbReference>
<feature type="transmembrane region" description="Helical" evidence="7">
    <location>
        <begin position="764"/>
        <end position="788"/>
    </location>
</feature>
<dbReference type="PANTHER" id="PTHR30572:SF4">
    <property type="entry name" value="ABC TRANSPORTER PERMEASE YTRF"/>
    <property type="match status" value="1"/>
</dbReference>
<feature type="transmembrane region" description="Helical" evidence="7">
    <location>
        <begin position="800"/>
        <end position="824"/>
    </location>
</feature>
<evidence type="ECO:0000256" key="6">
    <source>
        <dbReference type="ARBA" id="ARBA00038076"/>
    </source>
</evidence>
<keyword evidence="3 7" id="KW-0812">Transmembrane</keyword>
<dbReference type="Proteomes" id="UP000000555">
    <property type="component" value="Chromosome"/>
</dbReference>
<comment type="similarity">
    <text evidence="6">Belongs to the ABC-4 integral membrane protein family.</text>
</comment>
<evidence type="ECO:0000313" key="10">
    <source>
        <dbReference type="Proteomes" id="UP000000555"/>
    </source>
</evidence>
<evidence type="ECO:0000256" key="4">
    <source>
        <dbReference type="ARBA" id="ARBA00022989"/>
    </source>
</evidence>
<evidence type="ECO:0000313" key="9">
    <source>
        <dbReference type="EMBL" id="AAM25829.1"/>
    </source>
</evidence>
<feature type="transmembrane region" description="Helical" evidence="7">
    <location>
        <begin position="578"/>
        <end position="599"/>
    </location>
</feature>
<evidence type="ECO:0000256" key="7">
    <source>
        <dbReference type="SAM" id="Phobius"/>
    </source>
</evidence>
<dbReference type="InterPro" id="IPR003838">
    <property type="entry name" value="ABC3_permease_C"/>
</dbReference>
<feature type="transmembrane region" description="Helical" evidence="7">
    <location>
        <begin position="536"/>
        <end position="558"/>
    </location>
</feature>
<dbReference type="HOGENOM" id="CLU_340017_0_0_9"/>
<dbReference type="GO" id="GO:0005886">
    <property type="term" value="C:plasma membrane"/>
    <property type="evidence" value="ECO:0007669"/>
    <property type="project" value="UniProtKB-SubCell"/>
</dbReference>
<organism evidence="9 10">
    <name type="scientific">Caldanaerobacter subterraneus subsp. tengcongensis (strain DSM 15242 / JCM 11007 / NBRC 100824 / MB4)</name>
    <name type="common">Thermoanaerobacter tengcongensis</name>
    <dbReference type="NCBI Taxonomy" id="273068"/>
    <lineage>
        <taxon>Bacteria</taxon>
        <taxon>Bacillati</taxon>
        <taxon>Bacillota</taxon>
        <taxon>Clostridia</taxon>
        <taxon>Thermoanaerobacterales</taxon>
        <taxon>Thermoanaerobacteraceae</taxon>
        <taxon>Caldanaerobacter</taxon>
    </lineage>
</organism>
<feature type="domain" description="ABC3 transporter permease C-terminal" evidence="8">
    <location>
        <begin position="723"/>
        <end position="820"/>
    </location>
</feature>
<feature type="transmembrane region" description="Helical" evidence="7">
    <location>
        <begin position="674"/>
        <end position="698"/>
    </location>
</feature>
<dbReference type="PANTHER" id="PTHR30572">
    <property type="entry name" value="MEMBRANE COMPONENT OF TRANSPORTER-RELATED"/>
    <property type="match status" value="1"/>
</dbReference>
<dbReference type="EMBL" id="AE008691">
    <property type="protein sequence ID" value="AAM25829.1"/>
    <property type="molecule type" value="Genomic_DNA"/>
</dbReference>
<name>Q8R6S5_CALS4</name>
<dbReference type="InterPro" id="IPR050250">
    <property type="entry name" value="Macrolide_Exporter_MacB"/>
</dbReference>
<dbReference type="KEGG" id="tte:TTE2712"/>
<dbReference type="GO" id="GO:0022857">
    <property type="term" value="F:transmembrane transporter activity"/>
    <property type="evidence" value="ECO:0007669"/>
    <property type="project" value="TreeGrafter"/>
</dbReference>
<keyword evidence="2" id="KW-1003">Cell membrane</keyword>
<evidence type="ECO:0000256" key="5">
    <source>
        <dbReference type="ARBA" id="ARBA00023136"/>
    </source>
</evidence>
<dbReference type="STRING" id="273068.TTE2712"/>
<keyword evidence="4 7" id="KW-1133">Transmembrane helix</keyword>
<dbReference type="AlphaFoldDB" id="Q8R6S5"/>
<proteinExistence type="inferred from homology"/>
<evidence type="ECO:0000256" key="2">
    <source>
        <dbReference type="ARBA" id="ARBA00022475"/>
    </source>
</evidence>
<accession>Q8R6S5</accession>
<evidence type="ECO:0000259" key="8">
    <source>
        <dbReference type="Pfam" id="PF02687"/>
    </source>
</evidence>
<dbReference type="OrthoDB" id="3268975at2"/>
<dbReference type="Pfam" id="PF02687">
    <property type="entry name" value="FtsX"/>
    <property type="match status" value="1"/>
</dbReference>
<reference evidence="9 10" key="1">
    <citation type="journal article" date="2002" name="Genome Res.">
        <title>A complete sequence of the T. tengcongensis genome.</title>
        <authorList>
            <person name="Bao Q."/>
            <person name="Tian Y."/>
            <person name="Li W."/>
            <person name="Xu Z."/>
            <person name="Xuan Z."/>
            <person name="Hu S."/>
            <person name="Dong W."/>
            <person name="Yang J."/>
            <person name="Chen Y."/>
            <person name="Xue Y."/>
            <person name="Xu Y."/>
            <person name="Lai X."/>
            <person name="Huang L."/>
            <person name="Dong X."/>
            <person name="Ma Y."/>
            <person name="Ling L."/>
            <person name="Tan H."/>
            <person name="Chen R."/>
            <person name="Wang J."/>
            <person name="Yu J."/>
            <person name="Yang H."/>
        </authorList>
    </citation>
    <scope>NUCLEOTIDE SEQUENCE [LARGE SCALE GENOMIC DNA]</scope>
    <source>
        <strain evidence="10">DSM 15242 / JCM 11007 / NBRC 100824 / MB4</strain>
    </source>
</reference>